<dbReference type="Pfam" id="PF02954">
    <property type="entry name" value="HTH_8"/>
    <property type="match status" value="1"/>
</dbReference>
<evidence type="ECO:0000259" key="8">
    <source>
        <dbReference type="PROSITE" id="PS50110"/>
    </source>
</evidence>
<keyword evidence="6" id="KW-0597">Phosphoprotein</keyword>
<dbReference type="CDD" id="cd00009">
    <property type="entry name" value="AAA"/>
    <property type="match status" value="1"/>
</dbReference>
<dbReference type="InterPro" id="IPR011006">
    <property type="entry name" value="CheY-like_superfamily"/>
</dbReference>
<feature type="modified residue" description="4-aspartylphosphate" evidence="6">
    <location>
        <position position="52"/>
    </location>
</feature>
<dbReference type="PROSITE" id="PS00688">
    <property type="entry name" value="SIGMA54_INTERACT_3"/>
    <property type="match status" value="1"/>
</dbReference>
<dbReference type="Proteomes" id="UP001237207">
    <property type="component" value="Unassembled WGS sequence"/>
</dbReference>
<dbReference type="SUPFAM" id="SSF52540">
    <property type="entry name" value="P-loop containing nucleoside triphosphate hydrolases"/>
    <property type="match status" value="1"/>
</dbReference>
<keyword evidence="1" id="KW-0547">Nucleotide-binding</keyword>
<dbReference type="PROSITE" id="PS00676">
    <property type="entry name" value="SIGMA54_INTERACT_2"/>
    <property type="match status" value="1"/>
</dbReference>
<gene>
    <name evidence="9" type="ORF">J2S13_000774</name>
</gene>
<dbReference type="InterPro" id="IPR058031">
    <property type="entry name" value="AAA_lid_NorR"/>
</dbReference>
<evidence type="ECO:0000313" key="10">
    <source>
        <dbReference type="Proteomes" id="UP001237207"/>
    </source>
</evidence>
<evidence type="ECO:0000256" key="5">
    <source>
        <dbReference type="ARBA" id="ARBA00023163"/>
    </source>
</evidence>
<comment type="caution">
    <text evidence="9">The sequence shown here is derived from an EMBL/GenBank/DDBJ whole genome shotgun (WGS) entry which is preliminary data.</text>
</comment>
<dbReference type="Pfam" id="PF00072">
    <property type="entry name" value="Response_reg"/>
    <property type="match status" value="1"/>
</dbReference>
<name>A0AAJ1WII3_9BACI</name>
<dbReference type="EMBL" id="JAUSUC010000006">
    <property type="protein sequence ID" value="MDQ0214378.1"/>
    <property type="molecule type" value="Genomic_DNA"/>
</dbReference>
<dbReference type="PROSITE" id="PS00675">
    <property type="entry name" value="SIGMA54_INTERACT_1"/>
    <property type="match status" value="1"/>
</dbReference>
<proteinExistence type="predicted"/>
<evidence type="ECO:0000256" key="4">
    <source>
        <dbReference type="ARBA" id="ARBA00023125"/>
    </source>
</evidence>
<accession>A0AAJ1WII3</accession>
<evidence type="ECO:0000256" key="2">
    <source>
        <dbReference type="ARBA" id="ARBA00022840"/>
    </source>
</evidence>
<dbReference type="GO" id="GO:0000160">
    <property type="term" value="P:phosphorelay signal transduction system"/>
    <property type="evidence" value="ECO:0007669"/>
    <property type="project" value="InterPro"/>
</dbReference>
<evidence type="ECO:0000256" key="3">
    <source>
        <dbReference type="ARBA" id="ARBA00023015"/>
    </source>
</evidence>
<dbReference type="SUPFAM" id="SSF52172">
    <property type="entry name" value="CheY-like"/>
    <property type="match status" value="1"/>
</dbReference>
<organism evidence="9 10">
    <name type="scientific">Oikeobacillus pervagus</name>
    <dbReference type="NCBI Taxonomy" id="1325931"/>
    <lineage>
        <taxon>Bacteria</taxon>
        <taxon>Bacillati</taxon>
        <taxon>Bacillota</taxon>
        <taxon>Bacilli</taxon>
        <taxon>Bacillales</taxon>
        <taxon>Bacillaceae</taxon>
        <taxon>Oikeobacillus</taxon>
    </lineage>
</organism>
<dbReference type="Pfam" id="PF00158">
    <property type="entry name" value="Sigma54_activat"/>
    <property type="match status" value="1"/>
</dbReference>
<dbReference type="AlphaFoldDB" id="A0AAJ1WII3"/>
<dbReference type="FunFam" id="3.40.50.300:FF:000006">
    <property type="entry name" value="DNA-binding transcriptional regulator NtrC"/>
    <property type="match status" value="1"/>
</dbReference>
<reference evidence="9" key="1">
    <citation type="submission" date="2023-07" db="EMBL/GenBank/DDBJ databases">
        <title>Genomic Encyclopedia of Type Strains, Phase IV (KMG-IV): sequencing the most valuable type-strain genomes for metagenomic binning, comparative biology and taxonomic classification.</title>
        <authorList>
            <person name="Goeker M."/>
        </authorList>
    </citation>
    <scope>NUCLEOTIDE SEQUENCE</scope>
    <source>
        <strain evidence="9">DSM 23947</strain>
    </source>
</reference>
<sequence length="484" mass="54931">MINVLVIDDEKEVGTFFYHLLKDKGYAVTLGHSYKDSQQKIMERSYDLSLIDVMLPDGNGIDLLKEMKKTHPACKVIVMTGYSTVKTAVEAIKFGASDYIEKPFDNLDELEELIDQLLKRPATPIESDLEILADRVGFVIGEHLEMKHLVKIAYKIAKKNVNVLIEGETGTGKEVLAHFIHQASLRSENPFISMNCGAISESLLESELFGHEKGAFTGALKEKKGVVEIANKGTLFLDEIGEASMATQVKLLRVLETGDYMRVGGEKICKTHTRVIAASHVNLAHAVAEKKFREDLLYRLDVVKLNIPPLRERKEDLPLLIEFFLKKLESPLTFSNEAIELMSQYTWPGNIRELFNVIKRSVTLAEDEVSIITPPFLPDKIRHSKIHPTKLLSVQKKTDQYTTHFEPYVMDKVKQILMSWKSDQAIDLDDILQEVRQLEDLIGKAFVTKALKETVGNRKEAAKMLNITERKLRYLLKEKGHFHS</sequence>
<dbReference type="Gene3D" id="3.40.50.2300">
    <property type="match status" value="1"/>
</dbReference>
<dbReference type="SMART" id="SM00382">
    <property type="entry name" value="AAA"/>
    <property type="match status" value="1"/>
</dbReference>
<dbReference type="InterPro" id="IPR003593">
    <property type="entry name" value="AAA+_ATPase"/>
</dbReference>
<dbReference type="InterPro" id="IPR002078">
    <property type="entry name" value="Sigma_54_int"/>
</dbReference>
<dbReference type="RefSeq" id="WP_307256369.1">
    <property type="nucleotide sequence ID" value="NZ_JAUSUC010000006.1"/>
</dbReference>
<dbReference type="InterPro" id="IPR001789">
    <property type="entry name" value="Sig_transdc_resp-reg_receiver"/>
</dbReference>
<dbReference type="InterPro" id="IPR027417">
    <property type="entry name" value="P-loop_NTPase"/>
</dbReference>
<feature type="domain" description="Response regulatory" evidence="8">
    <location>
        <begin position="3"/>
        <end position="117"/>
    </location>
</feature>
<protein>
    <submittedName>
        <fullName evidence="9">Two-component system NtrC family response regulator</fullName>
    </submittedName>
</protein>
<dbReference type="GO" id="GO:0043565">
    <property type="term" value="F:sequence-specific DNA binding"/>
    <property type="evidence" value="ECO:0007669"/>
    <property type="project" value="InterPro"/>
</dbReference>
<evidence type="ECO:0000259" key="7">
    <source>
        <dbReference type="PROSITE" id="PS50045"/>
    </source>
</evidence>
<keyword evidence="4" id="KW-0238">DNA-binding</keyword>
<keyword evidence="5" id="KW-0804">Transcription</keyword>
<dbReference type="GO" id="GO:0006355">
    <property type="term" value="P:regulation of DNA-templated transcription"/>
    <property type="evidence" value="ECO:0007669"/>
    <property type="project" value="InterPro"/>
</dbReference>
<dbReference type="GO" id="GO:0005524">
    <property type="term" value="F:ATP binding"/>
    <property type="evidence" value="ECO:0007669"/>
    <property type="project" value="UniProtKB-KW"/>
</dbReference>
<evidence type="ECO:0000256" key="1">
    <source>
        <dbReference type="ARBA" id="ARBA00022741"/>
    </source>
</evidence>
<dbReference type="PROSITE" id="PS50045">
    <property type="entry name" value="SIGMA54_INTERACT_4"/>
    <property type="match status" value="1"/>
</dbReference>
<keyword evidence="10" id="KW-1185">Reference proteome</keyword>
<dbReference type="SMART" id="SM00448">
    <property type="entry name" value="REC"/>
    <property type="match status" value="1"/>
</dbReference>
<dbReference type="InterPro" id="IPR025943">
    <property type="entry name" value="Sigma_54_int_dom_ATP-bd_2"/>
</dbReference>
<evidence type="ECO:0000313" key="9">
    <source>
        <dbReference type="EMBL" id="MDQ0214378.1"/>
    </source>
</evidence>
<dbReference type="Gene3D" id="3.40.50.300">
    <property type="entry name" value="P-loop containing nucleotide triphosphate hydrolases"/>
    <property type="match status" value="1"/>
</dbReference>
<evidence type="ECO:0000256" key="6">
    <source>
        <dbReference type="PROSITE-ProRule" id="PRU00169"/>
    </source>
</evidence>
<dbReference type="InterPro" id="IPR025944">
    <property type="entry name" value="Sigma_54_int_dom_CS"/>
</dbReference>
<dbReference type="Pfam" id="PF25601">
    <property type="entry name" value="AAA_lid_14"/>
    <property type="match status" value="1"/>
</dbReference>
<dbReference type="PANTHER" id="PTHR32071">
    <property type="entry name" value="TRANSCRIPTIONAL REGULATORY PROTEIN"/>
    <property type="match status" value="1"/>
</dbReference>
<dbReference type="Gene3D" id="1.10.8.60">
    <property type="match status" value="1"/>
</dbReference>
<keyword evidence="2" id="KW-0067">ATP-binding</keyword>
<dbReference type="InterPro" id="IPR002197">
    <property type="entry name" value="HTH_Fis"/>
</dbReference>
<dbReference type="Gene3D" id="1.10.10.60">
    <property type="entry name" value="Homeodomain-like"/>
    <property type="match status" value="1"/>
</dbReference>
<keyword evidence="3" id="KW-0805">Transcription regulation</keyword>
<dbReference type="InterPro" id="IPR025662">
    <property type="entry name" value="Sigma_54_int_dom_ATP-bd_1"/>
</dbReference>
<feature type="domain" description="Sigma-54 factor interaction" evidence="7">
    <location>
        <begin position="139"/>
        <end position="363"/>
    </location>
</feature>
<dbReference type="PROSITE" id="PS50110">
    <property type="entry name" value="RESPONSE_REGULATORY"/>
    <property type="match status" value="1"/>
</dbReference>